<reference evidence="2" key="1">
    <citation type="journal article" date="2014" name="Int. J. Syst. Evol. Microbiol.">
        <title>Complete genome sequence of Corynebacterium casei LMG S-19264T (=DSM 44701T), isolated from a smear-ripened cheese.</title>
        <authorList>
            <consortium name="US DOE Joint Genome Institute (JGI-PGF)"/>
            <person name="Walter F."/>
            <person name="Albersmeier A."/>
            <person name="Kalinowski J."/>
            <person name="Ruckert C."/>
        </authorList>
    </citation>
    <scope>NUCLEOTIDE SEQUENCE</scope>
    <source>
        <strain evidence="2">CGMCC 1.16134</strain>
    </source>
</reference>
<accession>A0A917BWH8</accession>
<evidence type="ECO:0000313" key="2">
    <source>
        <dbReference type="EMBL" id="GGF59346.1"/>
    </source>
</evidence>
<dbReference type="PANTHER" id="PTHR43283:SF7">
    <property type="entry name" value="BETA-LACTAMASE-RELATED DOMAIN-CONTAINING PROTEIN"/>
    <property type="match status" value="1"/>
</dbReference>
<feature type="domain" description="Beta-lactamase-related" evidence="1">
    <location>
        <begin position="45"/>
        <end position="144"/>
    </location>
</feature>
<evidence type="ECO:0000313" key="3">
    <source>
        <dbReference type="Proteomes" id="UP000637643"/>
    </source>
</evidence>
<dbReference type="InterPro" id="IPR050789">
    <property type="entry name" value="Diverse_Enzym_Activities"/>
</dbReference>
<dbReference type="PANTHER" id="PTHR43283">
    <property type="entry name" value="BETA-LACTAMASE-RELATED"/>
    <property type="match status" value="1"/>
</dbReference>
<dbReference type="InterPro" id="IPR001466">
    <property type="entry name" value="Beta-lactam-related"/>
</dbReference>
<sequence length="154" mass="17255">MLNMNPFEILVRERGLNVLTVRVLQKGALTGTLDLAKDIRRLQHSVSKSFTCMAAGLAIEEGKLALNTRLKDVFPEYAWPHPHTPHSLQPGELTLLNLLRMSSGHDSPPFWAEERAAMKDKDWVAHYLSLPLDRTPGGHFTYSSGDTFMISAMI</sequence>
<gene>
    <name evidence="2" type="ORF">GCM10010912_00650</name>
</gene>
<comment type="caution">
    <text evidence="2">The sequence shown here is derived from an EMBL/GenBank/DDBJ whole genome shotgun (WGS) entry which is preliminary data.</text>
</comment>
<dbReference type="Proteomes" id="UP000637643">
    <property type="component" value="Unassembled WGS sequence"/>
</dbReference>
<dbReference type="AlphaFoldDB" id="A0A917BWH8"/>
<dbReference type="InterPro" id="IPR012338">
    <property type="entry name" value="Beta-lactam/transpept-like"/>
</dbReference>
<protein>
    <recommendedName>
        <fullName evidence="1">Beta-lactamase-related domain-containing protein</fullName>
    </recommendedName>
</protein>
<evidence type="ECO:0000259" key="1">
    <source>
        <dbReference type="Pfam" id="PF00144"/>
    </source>
</evidence>
<name>A0A917BWH8_9BACL</name>
<dbReference type="Pfam" id="PF00144">
    <property type="entry name" value="Beta-lactamase"/>
    <property type="match status" value="1"/>
</dbReference>
<keyword evidence="3" id="KW-1185">Reference proteome</keyword>
<proteinExistence type="predicted"/>
<reference evidence="2" key="2">
    <citation type="submission" date="2020-09" db="EMBL/GenBank/DDBJ databases">
        <authorList>
            <person name="Sun Q."/>
            <person name="Zhou Y."/>
        </authorList>
    </citation>
    <scope>NUCLEOTIDE SEQUENCE</scope>
    <source>
        <strain evidence="2">CGMCC 1.16134</strain>
    </source>
</reference>
<dbReference type="EMBL" id="BMKR01000001">
    <property type="protein sequence ID" value="GGF59346.1"/>
    <property type="molecule type" value="Genomic_DNA"/>
</dbReference>
<dbReference type="SUPFAM" id="SSF56601">
    <property type="entry name" value="beta-lactamase/transpeptidase-like"/>
    <property type="match status" value="1"/>
</dbReference>
<dbReference type="RefSeq" id="WP_308424193.1">
    <property type="nucleotide sequence ID" value="NZ_BMKR01000001.1"/>
</dbReference>
<organism evidence="2 3">
    <name type="scientific">Paenibacillus albidus</name>
    <dbReference type="NCBI Taxonomy" id="2041023"/>
    <lineage>
        <taxon>Bacteria</taxon>
        <taxon>Bacillati</taxon>
        <taxon>Bacillota</taxon>
        <taxon>Bacilli</taxon>
        <taxon>Bacillales</taxon>
        <taxon>Paenibacillaceae</taxon>
        <taxon>Paenibacillus</taxon>
    </lineage>
</organism>
<dbReference type="Gene3D" id="3.40.710.10">
    <property type="entry name" value="DD-peptidase/beta-lactamase superfamily"/>
    <property type="match status" value="1"/>
</dbReference>